<feature type="region of interest" description="Disordered" evidence="15">
    <location>
        <begin position="430"/>
        <end position="450"/>
    </location>
</feature>
<feature type="transmembrane region" description="Helical" evidence="16">
    <location>
        <begin position="176"/>
        <end position="192"/>
    </location>
</feature>
<evidence type="ECO:0000256" key="4">
    <source>
        <dbReference type="ARBA" id="ARBA00011967"/>
    </source>
</evidence>
<feature type="transmembrane region" description="Helical" evidence="16">
    <location>
        <begin position="274"/>
        <end position="293"/>
    </location>
</feature>
<feature type="transmembrane region" description="Helical" evidence="16">
    <location>
        <begin position="514"/>
        <end position="533"/>
    </location>
</feature>
<evidence type="ECO:0000256" key="2">
    <source>
        <dbReference type="ARBA" id="ARBA00004922"/>
    </source>
</evidence>
<feature type="transmembrane region" description="Helical" evidence="16">
    <location>
        <begin position="356"/>
        <end position="377"/>
    </location>
</feature>
<evidence type="ECO:0000313" key="18">
    <source>
        <dbReference type="Proteomes" id="UP000800035"/>
    </source>
</evidence>
<evidence type="ECO:0000256" key="6">
    <source>
        <dbReference type="ARBA" id="ARBA00022676"/>
    </source>
</evidence>
<evidence type="ECO:0000256" key="3">
    <source>
        <dbReference type="ARBA" id="ARBA00010600"/>
    </source>
</evidence>
<keyword evidence="9" id="KW-0256">Endoplasmic reticulum</keyword>
<feature type="transmembrane region" description="Helical" evidence="16">
    <location>
        <begin position="142"/>
        <end position="164"/>
    </location>
</feature>
<protein>
    <recommendedName>
        <fullName evidence="5">Dol-P-Glc:Glc(2)Man(9)GlcNAc(2)-PP-Dol alpha-1,2-glucosyltransferase</fullName>
        <ecNumber evidence="4">2.4.1.256</ecNumber>
    </recommendedName>
    <alternativeName>
        <fullName evidence="12">Asparagine-linked glycosylation protein 10</fullName>
    </alternativeName>
</protein>
<evidence type="ECO:0000256" key="15">
    <source>
        <dbReference type="SAM" id="MobiDB-lite"/>
    </source>
</evidence>
<evidence type="ECO:0000256" key="14">
    <source>
        <dbReference type="ARBA" id="ARBA00048064"/>
    </source>
</evidence>
<dbReference type="OrthoDB" id="4769at2759"/>
<keyword evidence="8 16" id="KW-0812">Transmembrane</keyword>
<comment type="function">
    <text evidence="13">Dol-P-Glc:Glc(2)Man(9)GlcNAc(2)-PP-Dol alpha-1,2-glucosyltransferase that operates in the biosynthetic pathway of dolichol-linked oligosaccharides, the glycan precursors employed in protein asparagine (N)-glycosylation. The assembly of dolichol-linked oligosaccharides begins on the cytosolic side of the endoplasmic reticulum membrane and finishes in its lumen. The sequential addition of sugars to dolichol pyrophosphate produces dolichol-linked oligosaccharides containing fourteen sugars, including two GlcNAcs, nine mannoses and three glucoses. Once assembled, the oligosaccharide is transferred from the lipid to nascent proteins by oligosaccharyltransferases. In the lumen of the endoplasmic reticulum, adds the third and last glucose residue from dolichyl phosphate glucose (Dol-P-Glc) onto the lipid-linked oligosaccharide intermediate Glc(2)Man(9)GlcNAc(2)-PP-Dol to produce Glc(3)Man(9)GlcNAc(2)-PP-Dol.</text>
</comment>
<sequence>MPSLFQLWALPGALLAIANISVTWYNLVSENVPEPYLDEAFHVPQAQRYCNNDYTWDPKITTPPGLYLASLLIDGVAGCETSTLRSLNAGAICLICLVSYNLLRSVRKGSSNQTKDVQYGQANPLSLLDAHSALNISLFPPMFFFSALYYTDVMSTLVVLISYSTFLGRKDTTNPFFHNMVFVVIGIIALLFRQTNIFWVAVFPAALAVVDALKENGGISPAGHHLKTILKMGWSDGKVYDCCVESAGPQDFLIFFASLALAAIKRPFLIVKSVSPYLVLLALFVGFVVWNGSVVLGDKSAHTATLHLPQMLYFWPYVVFFSVPLTIGSVLSPFVGLLPTGPRTVIEDHITGKAKVLFPSFISATLFMVSGLTAVHYNTIIHPYTLADNRHYVFYVFRILRRHPTINYAAVPLYYICAWMTFQTLGEKTPGEDPAKQTSQEKRSVDNNTPSQPCQISFVVAWVATATLSVATAPLVEPRYFIIPWIMWRLHVPYLPGPREEQASGKRRLYDMRLVLETVWLLTINAVLGYNFLYRGFSWPQEPGKVQRFLW</sequence>
<dbReference type="AlphaFoldDB" id="A0A6A5U6C3"/>
<feature type="compositionally biased region" description="Basic and acidic residues" evidence="15">
    <location>
        <begin position="430"/>
        <end position="445"/>
    </location>
</feature>
<keyword evidence="6" id="KW-0328">Glycosyltransferase</keyword>
<evidence type="ECO:0000256" key="5">
    <source>
        <dbReference type="ARBA" id="ARBA00018512"/>
    </source>
</evidence>
<organism evidence="17 18">
    <name type="scientific">Byssothecium circinans</name>
    <dbReference type="NCBI Taxonomy" id="147558"/>
    <lineage>
        <taxon>Eukaryota</taxon>
        <taxon>Fungi</taxon>
        <taxon>Dikarya</taxon>
        <taxon>Ascomycota</taxon>
        <taxon>Pezizomycotina</taxon>
        <taxon>Dothideomycetes</taxon>
        <taxon>Pleosporomycetidae</taxon>
        <taxon>Pleosporales</taxon>
        <taxon>Massarineae</taxon>
        <taxon>Massarinaceae</taxon>
        <taxon>Byssothecium</taxon>
    </lineage>
</organism>
<accession>A0A6A5U6C3</accession>
<dbReference type="GO" id="GO:0006488">
    <property type="term" value="P:dolichol-linked oligosaccharide biosynthetic process"/>
    <property type="evidence" value="ECO:0007669"/>
    <property type="project" value="InterPro"/>
</dbReference>
<dbReference type="PIRSF" id="PIRSF028810">
    <property type="entry name" value="Alpha1_2_glucosyltferase_Alg10"/>
    <property type="match status" value="1"/>
</dbReference>
<dbReference type="InterPro" id="IPR016900">
    <property type="entry name" value="Alg10"/>
</dbReference>
<comment type="subcellular location">
    <subcellularLocation>
        <location evidence="1">Endoplasmic reticulum membrane</location>
        <topology evidence="1">Multi-pass membrane protein</topology>
    </subcellularLocation>
</comment>
<proteinExistence type="inferred from homology"/>
<dbReference type="Pfam" id="PF04922">
    <property type="entry name" value="DIE2_ALG10"/>
    <property type="match status" value="1"/>
</dbReference>
<evidence type="ECO:0000256" key="12">
    <source>
        <dbReference type="ARBA" id="ARBA00032069"/>
    </source>
</evidence>
<keyword evidence="10 16" id="KW-1133">Transmembrane helix</keyword>
<comment type="similarity">
    <text evidence="3">Belongs to the ALG10 glucosyltransferase family.</text>
</comment>
<keyword evidence="18" id="KW-1185">Reference proteome</keyword>
<dbReference type="UniPathway" id="UPA00378"/>
<dbReference type="EMBL" id="ML976983">
    <property type="protein sequence ID" value="KAF1960228.1"/>
    <property type="molecule type" value="Genomic_DNA"/>
</dbReference>
<dbReference type="PANTHER" id="PTHR12989">
    <property type="entry name" value="ALPHA-1,2-GLUCOSYLTRANSFERASE ALG10"/>
    <property type="match status" value="1"/>
</dbReference>
<evidence type="ECO:0000256" key="8">
    <source>
        <dbReference type="ARBA" id="ARBA00022692"/>
    </source>
</evidence>
<dbReference type="GO" id="GO:0005789">
    <property type="term" value="C:endoplasmic reticulum membrane"/>
    <property type="evidence" value="ECO:0007669"/>
    <property type="project" value="UniProtKB-SubCell"/>
</dbReference>
<evidence type="ECO:0000256" key="13">
    <source>
        <dbReference type="ARBA" id="ARBA00044727"/>
    </source>
</evidence>
<dbReference type="Proteomes" id="UP000800035">
    <property type="component" value="Unassembled WGS sequence"/>
</dbReference>
<evidence type="ECO:0000313" key="17">
    <source>
        <dbReference type="EMBL" id="KAF1960228.1"/>
    </source>
</evidence>
<evidence type="ECO:0000256" key="7">
    <source>
        <dbReference type="ARBA" id="ARBA00022679"/>
    </source>
</evidence>
<dbReference type="GO" id="GO:0106073">
    <property type="term" value="F:dolichyl pyrophosphate Glc2Man9GlcNAc2 alpha-1,2-glucosyltransferase activity"/>
    <property type="evidence" value="ECO:0007669"/>
    <property type="project" value="UniProtKB-EC"/>
</dbReference>
<feature type="transmembrane region" description="Helical" evidence="16">
    <location>
        <begin position="313"/>
        <end position="335"/>
    </location>
</feature>
<dbReference type="EC" id="2.4.1.256" evidence="4"/>
<evidence type="ECO:0000256" key="9">
    <source>
        <dbReference type="ARBA" id="ARBA00022824"/>
    </source>
</evidence>
<name>A0A6A5U6C3_9PLEO</name>
<comment type="pathway">
    <text evidence="2">Protein modification; protein glycosylation.</text>
</comment>
<evidence type="ECO:0000256" key="10">
    <source>
        <dbReference type="ARBA" id="ARBA00022989"/>
    </source>
</evidence>
<evidence type="ECO:0000256" key="1">
    <source>
        <dbReference type="ARBA" id="ARBA00004477"/>
    </source>
</evidence>
<reference evidence="17" key="1">
    <citation type="journal article" date="2020" name="Stud. Mycol.">
        <title>101 Dothideomycetes genomes: a test case for predicting lifestyles and emergence of pathogens.</title>
        <authorList>
            <person name="Haridas S."/>
            <person name="Albert R."/>
            <person name="Binder M."/>
            <person name="Bloem J."/>
            <person name="Labutti K."/>
            <person name="Salamov A."/>
            <person name="Andreopoulos B."/>
            <person name="Baker S."/>
            <person name="Barry K."/>
            <person name="Bills G."/>
            <person name="Bluhm B."/>
            <person name="Cannon C."/>
            <person name="Castanera R."/>
            <person name="Culley D."/>
            <person name="Daum C."/>
            <person name="Ezra D."/>
            <person name="Gonzalez J."/>
            <person name="Henrissat B."/>
            <person name="Kuo A."/>
            <person name="Liang C."/>
            <person name="Lipzen A."/>
            <person name="Lutzoni F."/>
            <person name="Magnuson J."/>
            <person name="Mondo S."/>
            <person name="Nolan M."/>
            <person name="Ohm R."/>
            <person name="Pangilinan J."/>
            <person name="Park H.-J."/>
            <person name="Ramirez L."/>
            <person name="Alfaro M."/>
            <person name="Sun H."/>
            <person name="Tritt A."/>
            <person name="Yoshinaga Y."/>
            <person name="Zwiers L.-H."/>
            <person name="Turgeon B."/>
            <person name="Goodwin S."/>
            <person name="Spatafora J."/>
            <person name="Crous P."/>
            <person name="Grigoriev I."/>
        </authorList>
    </citation>
    <scope>NUCLEOTIDE SEQUENCE</scope>
    <source>
        <strain evidence="17">CBS 675.92</strain>
    </source>
</reference>
<evidence type="ECO:0000256" key="16">
    <source>
        <dbReference type="SAM" id="Phobius"/>
    </source>
</evidence>
<evidence type="ECO:0000256" key="11">
    <source>
        <dbReference type="ARBA" id="ARBA00023136"/>
    </source>
</evidence>
<comment type="catalytic activity">
    <reaction evidence="14">
        <text>an alpha-D-Glc-(1-&gt;3)-alpha-D-Glc-(1-&gt;3)-alpha-D-Man-(1-&gt;2)-alpha-D-Man-(1-&gt;2)-alpha-D-Man-(1-&gt;3)-[alpha-D-Man-(1-&gt;2)-alpha-D-Man-(1-&gt;3)-[alpha-D-Man-(1-&gt;2)-alpha-D-Man-(1-&gt;6)]-alpha-D-Man-(1-&gt;6)]-beta-D-Man-(1-&gt;4)-beta-D-GlcNAc-(1-&gt;4)-alpha-D-GlcNAc-diphospho-di-trans,poly-cis-dolichol + a di-trans,poly-cis-dolichyl beta-D-glucosyl phosphate = a alpha-D-Glc-(1-&gt;2)-alpha-D-Glc-(1-&gt;3)-alpha-D-Glc-(1-&gt;3)-alpha-D-Man-(1-&gt;2)-alpha-D-Man-(1-&gt;2)-alpha-D-Man-(1-&gt;3)-[alpha-D-Man-(1-&gt;2)-alpha-D-Man-(1-&gt;3)-[alpha-D-Man-(1-&gt;2)-alpha-D-Man-(1-&gt;6)]-alpha-D-Man-(1-&gt;6)]-beta-D-Man-(1-&gt;4)-beta-D-GlcNAc-(1-&gt;4)-alpha-D-GlcNAc-diphospho-di-trans,poly-cis-dolichol + a di-trans,poly-cis-dolichyl phosphate + H(+)</text>
        <dbReference type="Rhea" id="RHEA:29543"/>
        <dbReference type="Rhea" id="RHEA-COMP:19498"/>
        <dbReference type="Rhea" id="RHEA-COMP:19502"/>
        <dbReference type="Rhea" id="RHEA-COMP:19512"/>
        <dbReference type="Rhea" id="RHEA-COMP:19522"/>
        <dbReference type="ChEBI" id="CHEBI:15378"/>
        <dbReference type="ChEBI" id="CHEBI:57525"/>
        <dbReference type="ChEBI" id="CHEBI:57683"/>
        <dbReference type="ChEBI" id="CHEBI:132522"/>
        <dbReference type="ChEBI" id="CHEBI:132523"/>
        <dbReference type="EC" id="2.4.1.256"/>
    </reaction>
    <physiologicalReaction direction="left-to-right" evidence="14">
        <dbReference type="Rhea" id="RHEA:29544"/>
    </physiologicalReaction>
</comment>
<keyword evidence="11 16" id="KW-0472">Membrane</keyword>
<dbReference type="PANTHER" id="PTHR12989:SF10">
    <property type="entry name" value="DOL-P-GLC:GLC(2)MAN(9)GLCNAC(2)-PP-DOL ALPHA-1,2-GLUCOSYLTRANSFERASE-RELATED"/>
    <property type="match status" value="1"/>
</dbReference>
<gene>
    <name evidence="17" type="ORF">CC80DRAFT_523368</name>
</gene>
<keyword evidence="7" id="KW-0808">Transferase</keyword>